<dbReference type="PANTHER" id="PTHR30290">
    <property type="entry name" value="PERIPLASMIC BINDING COMPONENT OF ABC TRANSPORTER"/>
    <property type="match status" value="1"/>
</dbReference>
<dbReference type="PANTHER" id="PTHR30290:SF9">
    <property type="entry name" value="OLIGOPEPTIDE-BINDING PROTEIN APPA"/>
    <property type="match status" value="1"/>
</dbReference>
<evidence type="ECO:0000256" key="4">
    <source>
        <dbReference type="ARBA" id="ARBA00022729"/>
    </source>
</evidence>
<feature type="domain" description="Solute-binding protein family 5" evidence="6">
    <location>
        <begin position="81"/>
        <end position="458"/>
    </location>
</feature>
<dbReference type="GO" id="GO:0015833">
    <property type="term" value="P:peptide transport"/>
    <property type="evidence" value="ECO:0007669"/>
    <property type="project" value="TreeGrafter"/>
</dbReference>
<dbReference type="AlphaFoldDB" id="A0A1C3RDG7"/>
<dbReference type="CDD" id="cd00995">
    <property type="entry name" value="PBP2_NikA_DppA_OppA_like"/>
    <property type="match status" value="1"/>
</dbReference>
<accession>A0A1C3RDG7</accession>
<keyword evidence="8" id="KW-1185">Reference proteome</keyword>
<reference evidence="7 8" key="1">
    <citation type="submission" date="2016-07" db="EMBL/GenBank/DDBJ databases">
        <authorList>
            <person name="Lefevre C.T."/>
        </authorList>
    </citation>
    <scope>NUCLEOTIDE SEQUENCE [LARGE SCALE GENOMIC DNA]</scope>
    <source>
        <strain evidence="7">PR1</strain>
    </source>
</reference>
<sequence length="576" mass="65867">MKLLKALSVLALSFSLLTSISNANNAPDIGLSNDPAPAEVSGKFKPGSHVKLFIPNLPYLAVSHAVNSSLVRPADNDKGWQYDLATSHKSFDDKVWEFSLRTDVTFQDGTPFNADAVLINMEYFQKAPFSFSRLSELLNKVEKVDDFTVRFHLSEPYGVFLHDANWLQFYTVPYLEKFGWNGKPTCPNLAEPGLYGLGPYILTEGYVEGDRRSPKVVLKANPNYWGEQSAKVETITIYNDLAIQSAKEKALFSEGEIDITPVPFADQVDTVLSPFAKLSITPSLNNYAMHFNMLNGNLAMQDPEIRFVINNAINQEDLLNLSMLGEGELSPTMVSPNFYKVSEAIDDLSDYFQEYDRTHDKSQKALTEIVKSYQREKGYDESKPLKISLLTQESFLFLVKDIQYLLAQVHIELELKVVSSEKDVFYQLLHTYKNENNVTWDLLLWGNYDWFTHPWAAFFVYRPFYAWSTIPKNTELTNLTDELLRLNVTSQDYQPFLSKFIKYIYERNLMVFLPTPNSVYAVNKEVVYTPGQSAFVYLRDVEVTDHHWSVRGDKPLPSIRQKPLKIQRVNMKGADK</sequence>
<dbReference type="GO" id="GO:1904680">
    <property type="term" value="F:peptide transmembrane transporter activity"/>
    <property type="evidence" value="ECO:0007669"/>
    <property type="project" value="TreeGrafter"/>
</dbReference>
<evidence type="ECO:0000313" key="8">
    <source>
        <dbReference type="Proteomes" id="UP000231658"/>
    </source>
</evidence>
<name>A0A1C3RDG7_9PROT</name>
<protein>
    <submittedName>
        <fullName evidence="7">Extracellular solute-binding protein family 5</fullName>
    </submittedName>
</protein>
<dbReference type="Gene3D" id="3.10.105.10">
    <property type="entry name" value="Dipeptide-binding Protein, Domain 3"/>
    <property type="match status" value="1"/>
</dbReference>
<evidence type="ECO:0000256" key="3">
    <source>
        <dbReference type="ARBA" id="ARBA00022448"/>
    </source>
</evidence>
<dbReference type="RefSeq" id="WP_069186087.1">
    <property type="nucleotide sequence ID" value="NZ_FLYE01000001.1"/>
</dbReference>
<dbReference type="STRING" id="1867952.MTBPR1_10573"/>
<organism evidence="7 8">
    <name type="scientific">Candidatus Terasakiella magnetica</name>
    <dbReference type="NCBI Taxonomy" id="1867952"/>
    <lineage>
        <taxon>Bacteria</taxon>
        <taxon>Pseudomonadati</taxon>
        <taxon>Pseudomonadota</taxon>
        <taxon>Alphaproteobacteria</taxon>
        <taxon>Rhodospirillales</taxon>
        <taxon>Terasakiellaceae</taxon>
        <taxon>Terasakiella</taxon>
    </lineage>
</organism>
<gene>
    <name evidence="7" type="ORF">MTBPR1_10573</name>
</gene>
<dbReference type="EMBL" id="FLYE01000001">
    <property type="protein sequence ID" value="SCA55326.1"/>
    <property type="molecule type" value="Genomic_DNA"/>
</dbReference>
<dbReference type="InterPro" id="IPR039424">
    <property type="entry name" value="SBP_5"/>
</dbReference>
<proteinExistence type="inferred from homology"/>
<dbReference type="InterPro" id="IPR000914">
    <property type="entry name" value="SBP_5_dom"/>
</dbReference>
<evidence type="ECO:0000256" key="5">
    <source>
        <dbReference type="SAM" id="SignalP"/>
    </source>
</evidence>
<keyword evidence="4 5" id="KW-0732">Signal</keyword>
<dbReference type="Pfam" id="PF00496">
    <property type="entry name" value="SBP_bac_5"/>
    <property type="match status" value="1"/>
</dbReference>
<evidence type="ECO:0000256" key="1">
    <source>
        <dbReference type="ARBA" id="ARBA00004418"/>
    </source>
</evidence>
<feature type="signal peptide" evidence="5">
    <location>
        <begin position="1"/>
        <end position="23"/>
    </location>
</feature>
<comment type="subcellular location">
    <subcellularLocation>
        <location evidence="1">Periplasm</location>
    </subcellularLocation>
</comment>
<feature type="chain" id="PRO_5008680626" evidence="5">
    <location>
        <begin position="24"/>
        <end position="576"/>
    </location>
</feature>
<dbReference type="Gene3D" id="3.40.190.10">
    <property type="entry name" value="Periplasmic binding protein-like II"/>
    <property type="match status" value="1"/>
</dbReference>
<evidence type="ECO:0000259" key="6">
    <source>
        <dbReference type="Pfam" id="PF00496"/>
    </source>
</evidence>
<dbReference type="Proteomes" id="UP000231658">
    <property type="component" value="Unassembled WGS sequence"/>
</dbReference>
<comment type="similarity">
    <text evidence="2">Belongs to the bacterial solute-binding protein 5 family.</text>
</comment>
<keyword evidence="3" id="KW-0813">Transport</keyword>
<evidence type="ECO:0000313" key="7">
    <source>
        <dbReference type="EMBL" id="SCA55326.1"/>
    </source>
</evidence>
<dbReference type="SUPFAM" id="SSF53850">
    <property type="entry name" value="Periplasmic binding protein-like II"/>
    <property type="match status" value="1"/>
</dbReference>
<evidence type="ECO:0000256" key="2">
    <source>
        <dbReference type="ARBA" id="ARBA00005695"/>
    </source>
</evidence>